<dbReference type="InterPro" id="IPR006086">
    <property type="entry name" value="XPG-I_dom"/>
</dbReference>
<feature type="domain" description="XPG N-terminal" evidence="13">
    <location>
        <begin position="1"/>
        <end position="121"/>
    </location>
</feature>
<dbReference type="CDD" id="cd09857">
    <property type="entry name" value="PIN_EXO1"/>
    <property type="match status" value="1"/>
</dbReference>
<evidence type="ECO:0000313" key="15">
    <source>
        <dbReference type="Proteomes" id="UP000004995"/>
    </source>
</evidence>
<evidence type="ECO:0000256" key="1">
    <source>
        <dbReference type="ARBA" id="ARBA00004123"/>
    </source>
</evidence>
<dbReference type="STRING" id="4555.K3ZC41"/>
<name>K3ZC41_SETIT</name>
<dbReference type="FunFam" id="3.40.50.1010:FF:000111">
    <property type="entry name" value="Exonuclease 1"/>
    <property type="match status" value="1"/>
</dbReference>
<evidence type="ECO:0000256" key="8">
    <source>
        <dbReference type="ARBA" id="ARBA00023204"/>
    </source>
</evidence>
<dbReference type="PANTHER" id="PTHR11081">
    <property type="entry name" value="FLAP ENDONUCLEASE FAMILY MEMBER"/>
    <property type="match status" value="1"/>
</dbReference>
<dbReference type="Pfam" id="PF00867">
    <property type="entry name" value="XPG_I"/>
    <property type="match status" value="1"/>
</dbReference>
<feature type="domain" description="XPG-I" evidence="12">
    <location>
        <begin position="160"/>
        <end position="232"/>
    </location>
</feature>
<dbReference type="GO" id="GO:0035312">
    <property type="term" value="F:5'-3' DNA exonuclease activity"/>
    <property type="evidence" value="ECO:0007669"/>
    <property type="project" value="UniProtKB-UniRule"/>
</dbReference>
<dbReference type="CDD" id="cd09901">
    <property type="entry name" value="H3TH_FEN1-like"/>
    <property type="match status" value="1"/>
</dbReference>
<keyword evidence="7 10" id="KW-0238">DNA-binding</keyword>
<dbReference type="SUPFAM" id="SSF47807">
    <property type="entry name" value="5' to 3' exonuclease, C-terminal subdomain"/>
    <property type="match status" value="1"/>
</dbReference>
<dbReference type="EMBL" id="AGNK02001462">
    <property type="status" value="NOT_ANNOTATED_CDS"/>
    <property type="molecule type" value="Genomic_DNA"/>
</dbReference>
<evidence type="ECO:0000256" key="2">
    <source>
        <dbReference type="ARBA" id="ARBA00022722"/>
    </source>
</evidence>
<dbReference type="EnsemblPlants" id="KQL13601">
    <property type="protein sequence ID" value="KQL13601"/>
    <property type="gene ID" value="SETIT_024115mg"/>
</dbReference>
<keyword evidence="4 10" id="KW-0227">DNA damage</keyword>
<dbReference type="SMART" id="SM00484">
    <property type="entry name" value="XPGI"/>
    <property type="match status" value="1"/>
</dbReference>
<dbReference type="InterPro" id="IPR006084">
    <property type="entry name" value="XPG/Rad2"/>
</dbReference>
<dbReference type="eggNOG" id="KOG2518">
    <property type="taxonomic scope" value="Eukaryota"/>
</dbReference>
<keyword evidence="5 10" id="KW-0378">Hydrolase</keyword>
<keyword evidence="9 10" id="KW-0539">Nucleus</keyword>
<proteinExistence type="inferred from homology"/>
<comment type="similarity">
    <text evidence="10">Belongs to the XPG/RAD2 endonuclease family. EXO1 subfamily.</text>
</comment>
<comment type="function">
    <text evidence="10">5'-&gt;3' double-stranded DNA exonuclease which may also possess a cryptic 3'-&gt;5' double-stranded DNA exonuclease activity. Functions in DNA mismatch repair.</text>
</comment>
<evidence type="ECO:0000256" key="11">
    <source>
        <dbReference type="SAM" id="MobiDB-lite"/>
    </source>
</evidence>
<dbReference type="PANTHER" id="PTHR11081:SF8">
    <property type="entry name" value="EXONUCLEASE 1"/>
    <property type="match status" value="1"/>
</dbReference>
<sequence length="541" mass="60477">MGIPNLLRFLKPFIEPVHINKYAGKRVKTDPHSRFQSAVSLAFSIPPDFLAFCAASAAYSCSMELCMNPKSTAARRYISYFMHHINLLRHYKVIPVVVFDGGSMPCKAATDNERQRRRELSLNMAKEKLEQGNTAAAVDLFRKAVHITPSMAYELIQILRSENVEFVVAPYEADAQLAYLTTLDADQGGIAAVVTEDSDLIAYCCPAIIFKMDRFGNGEEFTMERTLKTDKDGLSFRDFNQQLFTGCDFLPSISGIGTKRAYSVISKYKDINRVISNLKLDKRYSVPNDYADSFWKTLAVFNHARVALSPSIARGIAEGHLNPITMKAFDQYSRIISPIDFLDTSAFEVANQCGSQEISTQKSCITILSSQESNENMIVDEISSDGKKCKKGVLALSKFLLQKQSPRVEGNEVEPKNIPENNPFKKRKLPTDKGQEIGQNELVLDLQDEKSSLSCSSLSQESNHTIKNTKQLSLGQEDYDEPSLLVNEVPVAICSSLTRHSVKSVPNKIVSKRQKILKRSMDKTNKKVNGSSGILKFFTRL</sequence>
<evidence type="ECO:0000259" key="13">
    <source>
        <dbReference type="SMART" id="SM00485"/>
    </source>
</evidence>
<dbReference type="Proteomes" id="UP000004995">
    <property type="component" value="Unassembled WGS sequence"/>
</dbReference>
<dbReference type="InterPro" id="IPR036279">
    <property type="entry name" value="5-3_exonuclease_C_sf"/>
</dbReference>
<organism evidence="14 15">
    <name type="scientific">Setaria italica</name>
    <name type="common">Foxtail millet</name>
    <name type="synonym">Panicum italicum</name>
    <dbReference type="NCBI Taxonomy" id="4555"/>
    <lineage>
        <taxon>Eukaryota</taxon>
        <taxon>Viridiplantae</taxon>
        <taxon>Streptophyta</taxon>
        <taxon>Embryophyta</taxon>
        <taxon>Tracheophyta</taxon>
        <taxon>Spermatophyta</taxon>
        <taxon>Magnoliopsida</taxon>
        <taxon>Liliopsida</taxon>
        <taxon>Poales</taxon>
        <taxon>Poaceae</taxon>
        <taxon>PACMAD clade</taxon>
        <taxon>Panicoideae</taxon>
        <taxon>Panicodae</taxon>
        <taxon>Paniceae</taxon>
        <taxon>Cenchrinae</taxon>
        <taxon>Setaria</taxon>
    </lineage>
</organism>
<dbReference type="Gramene" id="KQL13601">
    <property type="protein sequence ID" value="KQL13601"/>
    <property type="gene ID" value="SETIT_024115mg"/>
</dbReference>
<evidence type="ECO:0000259" key="12">
    <source>
        <dbReference type="SMART" id="SM00484"/>
    </source>
</evidence>
<keyword evidence="2 10" id="KW-0540">Nuclease</keyword>
<dbReference type="HOGENOM" id="CLU_008978_5_2_1"/>
<comment type="cofactor">
    <cofactor evidence="10">
        <name>Mg(2+)</name>
        <dbReference type="ChEBI" id="CHEBI:18420"/>
    </cofactor>
    <text evidence="10">Binds 2 magnesium ions per subunit. They probably participate in the reaction catalyzed by the enzyme. May bind an additional third magnesium ion after substrate binding.</text>
</comment>
<dbReference type="InParanoid" id="K3ZC41"/>
<dbReference type="OMA" id="VTKPKHI"/>
<dbReference type="InterPro" id="IPR029060">
    <property type="entry name" value="PIN-like_dom_sf"/>
</dbReference>
<evidence type="ECO:0000256" key="5">
    <source>
        <dbReference type="ARBA" id="ARBA00022801"/>
    </source>
</evidence>
<evidence type="ECO:0000256" key="10">
    <source>
        <dbReference type="RuleBase" id="RU910737"/>
    </source>
</evidence>
<dbReference type="PROSITE" id="PS00842">
    <property type="entry name" value="XPG_2"/>
    <property type="match status" value="1"/>
</dbReference>
<dbReference type="GO" id="GO:0046872">
    <property type="term" value="F:metal ion binding"/>
    <property type="evidence" value="ECO:0007669"/>
    <property type="project" value="UniProtKB-UniRule"/>
</dbReference>
<dbReference type="GO" id="GO:0005634">
    <property type="term" value="C:nucleus"/>
    <property type="evidence" value="ECO:0007669"/>
    <property type="project" value="UniProtKB-SubCell"/>
</dbReference>
<dbReference type="GO" id="GO:0006281">
    <property type="term" value="P:DNA repair"/>
    <property type="evidence" value="ECO:0007669"/>
    <property type="project" value="UniProtKB-UniRule"/>
</dbReference>
<dbReference type="SMART" id="SM00485">
    <property type="entry name" value="XPGN"/>
    <property type="match status" value="1"/>
</dbReference>
<dbReference type="Pfam" id="PF00752">
    <property type="entry name" value="XPG_N"/>
    <property type="match status" value="1"/>
</dbReference>
<keyword evidence="10" id="KW-0460">Magnesium</keyword>
<keyword evidence="3" id="KW-0255">Endonuclease</keyword>
<dbReference type="SUPFAM" id="SSF88723">
    <property type="entry name" value="PIN domain-like"/>
    <property type="match status" value="1"/>
</dbReference>
<keyword evidence="10" id="KW-0267">Excision nuclease</keyword>
<reference evidence="14" key="2">
    <citation type="submission" date="2018-08" db="UniProtKB">
        <authorList>
            <consortium name="EnsemblPlants"/>
        </authorList>
    </citation>
    <scope>IDENTIFICATION</scope>
    <source>
        <strain evidence="14">Yugu1</strain>
    </source>
</reference>
<evidence type="ECO:0000256" key="4">
    <source>
        <dbReference type="ARBA" id="ARBA00022763"/>
    </source>
</evidence>
<keyword evidence="8 10" id="KW-0234">DNA repair</keyword>
<dbReference type="PRINTS" id="PR00853">
    <property type="entry name" value="XPGRADSUPER"/>
</dbReference>
<reference evidence="15" key="1">
    <citation type="journal article" date="2012" name="Nat. Biotechnol.">
        <title>Reference genome sequence of the model plant Setaria.</title>
        <authorList>
            <person name="Bennetzen J.L."/>
            <person name="Schmutz J."/>
            <person name="Wang H."/>
            <person name="Percifield R."/>
            <person name="Hawkins J."/>
            <person name="Pontaroli A.C."/>
            <person name="Estep M."/>
            <person name="Feng L."/>
            <person name="Vaughn J.N."/>
            <person name="Grimwood J."/>
            <person name="Jenkins J."/>
            <person name="Barry K."/>
            <person name="Lindquist E."/>
            <person name="Hellsten U."/>
            <person name="Deshpande S."/>
            <person name="Wang X."/>
            <person name="Wu X."/>
            <person name="Mitros T."/>
            <person name="Triplett J."/>
            <person name="Yang X."/>
            <person name="Ye C.Y."/>
            <person name="Mauro-Herrera M."/>
            <person name="Wang L."/>
            <person name="Li P."/>
            <person name="Sharma M."/>
            <person name="Sharma R."/>
            <person name="Ronald P.C."/>
            <person name="Panaud O."/>
            <person name="Kellogg E.A."/>
            <person name="Brutnell T.P."/>
            <person name="Doust A.N."/>
            <person name="Tuskan G.A."/>
            <person name="Rokhsar D."/>
            <person name="Devos K.M."/>
        </authorList>
    </citation>
    <scope>NUCLEOTIDE SEQUENCE [LARGE SCALE GENOMIC DNA]</scope>
    <source>
        <strain evidence="15">cv. Yugu1</strain>
    </source>
</reference>
<dbReference type="GO" id="GO:0017108">
    <property type="term" value="F:5'-flap endonuclease activity"/>
    <property type="evidence" value="ECO:0000318"/>
    <property type="project" value="GO_Central"/>
</dbReference>
<feature type="region of interest" description="Disordered" evidence="11">
    <location>
        <begin position="408"/>
        <end position="431"/>
    </location>
</feature>
<keyword evidence="10" id="KW-0228">DNA excision</keyword>
<dbReference type="InterPro" id="IPR044752">
    <property type="entry name" value="PIN-like_EXO1"/>
</dbReference>
<dbReference type="EC" id="3.1.-.-" evidence="10"/>
<keyword evidence="10" id="KW-0479">Metal-binding</keyword>
<dbReference type="AlphaFoldDB" id="K3ZC41"/>
<evidence type="ECO:0000256" key="6">
    <source>
        <dbReference type="ARBA" id="ARBA00022839"/>
    </source>
</evidence>
<comment type="subcellular location">
    <subcellularLocation>
        <location evidence="1 10">Nucleus</location>
    </subcellularLocation>
</comment>
<evidence type="ECO:0000313" key="14">
    <source>
        <dbReference type="EnsemblPlants" id="KQL13601"/>
    </source>
</evidence>
<dbReference type="Gene3D" id="1.10.150.20">
    <property type="entry name" value="5' to 3' exonuclease, C-terminal subdomain"/>
    <property type="match status" value="1"/>
</dbReference>
<keyword evidence="15" id="KW-1185">Reference proteome</keyword>
<evidence type="ECO:0000256" key="7">
    <source>
        <dbReference type="ARBA" id="ARBA00023125"/>
    </source>
</evidence>
<evidence type="ECO:0000256" key="3">
    <source>
        <dbReference type="ARBA" id="ARBA00022759"/>
    </source>
</evidence>
<dbReference type="GO" id="GO:0003677">
    <property type="term" value="F:DNA binding"/>
    <property type="evidence" value="ECO:0007669"/>
    <property type="project" value="UniProtKB-UniRule"/>
</dbReference>
<protein>
    <recommendedName>
        <fullName evidence="10">Exonuclease 1</fullName>
        <ecNumber evidence="10">3.1.-.-</ecNumber>
    </recommendedName>
</protein>
<dbReference type="Gene3D" id="3.40.50.1010">
    <property type="entry name" value="5'-nuclease"/>
    <property type="match status" value="1"/>
</dbReference>
<evidence type="ECO:0000256" key="9">
    <source>
        <dbReference type="ARBA" id="ARBA00023242"/>
    </source>
</evidence>
<dbReference type="InterPro" id="IPR006085">
    <property type="entry name" value="XPG_DNA_repair_N"/>
</dbReference>
<keyword evidence="6 10" id="KW-0269">Exonuclease</keyword>
<dbReference type="InterPro" id="IPR019974">
    <property type="entry name" value="XPG_CS"/>
</dbReference>
<accession>K3ZC41</accession>